<dbReference type="Proteomes" id="UP000009223">
    <property type="component" value="Chromosome"/>
</dbReference>
<gene>
    <name evidence="1" type="ordered locus">TREPR_1870</name>
</gene>
<evidence type="ECO:0000313" key="1">
    <source>
        <dbReference type="EMBL" id="AEF85516.1"/>
    </source>
</evidence>
<sequence>MLIPGDFYPVFCEKYKQPSRVVKLSGEQERTKKSDNYYT</sequence>
<name>F5YL59_TREPZ</name>
<organism evidence="1 2">
    <name type="scientific">Treponema primitia (strain ATCC BAA-887 / DSM 12427 / ZAS-2)</name>
    <dbReference type="NCBI Taxonomy" id="545694"/>
    <lineage>
        <taxon>Bacteria</taxon>
        <taxon>Pseudomonadati</taxon>
        <taxon>Spirochaetota</taxon>
        <taxon>Spirochaetia</taxon>
        <taxon>Spirochaetales</taxon>
        <taxon>Treponemataceae</taxon>
        <taxon>Treponema</taxon>
    </lineage>
</organism>
<reference evidence="2" key="1">
    <citation type="submission" date="2009-12" db="EMBL/GenBank/DDBJ databases">
        <title>Complete sequence of Treponema primitia strain ZAS-2.</title>
        <authorList>
            <person name="Tetu S.G."/>
            <person name="Matson E."/>
            <person name="Ren Q."/>
            <person name="Seshadri R."/>
            <person name="Elbourne L."/>
            <person name="Hassan K.A."/>
            <person name="Durkin A."/>
            <person name="Radune D."/>
            <person name="Mohamoud Y."/>
            <person name="Shay R."/>
            <person name="Jin S."/>
            <person name="Zhang X."/>
            <person name="Lucey K."/>
            <person name="Ballor N.R."/>
            <person name="Ottesen E."/>
            <person name="Rosenthal R."/>
            <person name="Allen A."/>
            <person name="Leadbetter J.R."/>
            <person name="Paulsen I.T."/>
        </authorList>
    </citation>
    <scope>NUCLEOTIDE SEQUENCE [LARGE SCALE GENOMIC DNA]</scope>
    <source>
        <strain evidence="2">ATCC BAA-887 / DSM 12427 / ZAS-2</strain>
    </source>
</reference>
<reference evidence="1 2" key="2">
    <citation type="journal article" date="2011" name="ISME J.">
        <title>RNA-seq reveals cooperative metabolic interactions between two termite-gut spirochete species in co-culture.</title>
        <authorList>
            <person name="Rosenthal A.Z."/>
            <person name="Matson E.G."/>
            <person name="Eldar A."/>
            <person name="Leadbetter J.R."/>
        </authorList>
    </citation>
    <scope>NUCLEOTIDE SEQUENCE [LARGE SCALE GENOMIC DNA]</scope>
    <source>
        <strain evidence="2">ATCC BAA-887 / DSM 12427 / ZAS-2</strain>
    </source>
</reference>
<dbReference type="HOGENOM" id="CLU_3318748_0_0_12"/>
<dbReference type="KEGG" id="tpi:TREPR_1870"/>
<protein>
    <submittedName>
        <fullName evidence="1">Uncharacterized protein</fullName>
    </submittedName>
</protein>
<proteinExistence type="predicted"/>
<accession>F5YL59</accession>
<dbReference type="AlphaFoldDB" id="F5YL59"/>
<dbReference type="EMBL" id="CP001843">
    <property type="protein sequence ID" value="AEF85516.1"/>
    <property type="molecule type" value="Genomic_DNA"/>
</dbReference>
<keyword evidence="2" id="KW-1185">Reference proteome</keyword>
<dbReference type="STRING" id="545694.TREPR_1870"/>
<evidence type="ECO:0000313" key="2">
    <source>
        <dbReference type="Proteomes" id="UP000009223"/>
    </source>
</evidence>